<evidence type="ECO:0000256" key="12">
    <source>
        <dbReference type="ARBA" id="ARBA00032242"/>
    </source>
</evidence>
<evidence type="ECO:0000256" key="8">
    <source>
        <dbReference type="ARBA" id="ARBA00022741"/>
    </source>
</evidence>
<evidence type="ECO:0000256" key="14">
    <source>
        <dbReference type="ARBA" id="ARBA00048679"/>
    </source>
</evidence>
<keyword evidence="6" id="KW-0808">Transferase</keyword>
<keyword evidence="19" id="KW-1185">Reference proteome</keyword>
<evidence type="ECO:0000256" key="1">
    <source>
        <dbReference type="ARBA" id="ARBA00004496"/>
    </source>
</evidence>
<dbReference type="SMART" id="SM00220">
    <property type="entry name" value="S_TKc"/>
    <property type="match status" value="1"/>
</dbReference>
<dbReference type="EC" id="2.7.11.1" evidence="2"/>
<dbReference type="InterPro" id="IPR036181">
    <property type="entry name" value="MIT_dom_sf"/>
</dbReference>
<dbReference type="OrthoDB" id="346907at2759"/>
<dbReference type="FunFam" id="1.10.510.10:FF:000804">
    <property type="entry name" value="Blast:Serine/threonine-protein kinase ULK3"/>
    <property type="match status" value="1"/>
</dbReference>
<comment type="similarity">
    <text evidence="16">Belongs to the protein kinase superfamily.</text>
</comment>
<evidence type="ECO:0000256" key="10">
    <source>
        <dbReference type="ARBA" id="ARBA00022840"/>
    </source>
</evidence>
<evidence type="ECO:0000256" key="3">
    <source>
        <dbReference type="ARBA" id="ARBA00021644"/>
    </source>
</evidence>
<evidence type="ECO:0000256" key="15">
    <source>
        <dbReference type="PROSITE-ProRule" id="PRU10141"/>
    </source>
</evidence>
<dbReference type="GO" id="GO:0005524">
    <property type="term" value="F:ATP binding"/>
    <property type="evidence" value="ECO:0007669"/>
    <property type="project" value="UniProtKB-UniRule"/>
</dbReference>
<dbReference type="GO" id="GO:0010506">
    <property type="term" value="P:regulation of autophagy"/>
    <property type="evidence" value="ECO:0007669"/>
    <property type="project" value="InterPro"/>
</dbReference>
<dbReference type="SUPFAM" id="SSF116846">
    <property type="entry name" value="MIT domain"/>
    <property type="match status" value="2"/>
</dbReference>
<dbReference type="PANTHER" id="PTHR24348:SF65">
    <property type="entry name" value="SERINE_THREONINE-PROTEIN KINASE ULK3"/>
    <property type="match status" value="1"/>
</dbReference>
<comment type="caution">
    <text evidence="18">The sequence shown here is derived from an EMBL/GenBank/DDBJ whole genome shotgun (WGS) entry which is preliminary data.</text>
</comment>
<evidence type="ECO:0000259" key="17">
    <source>
        <dbReference type="PROSITE" id="PS50011"/>
    </source>
</evidence>
<proteinExistence type="inferred from homology"/>
<dbReference type="Gene3D" id="1.10.510.10">
    <property type="entry name" value="Transferase(Phosphotransferase) domain 1"/>
    <property type="match status" value="1"/>
</dbReference>
<comment type="subcellular location">
    <subcellularLocation>
        <location evidence="1">Cytoplasm</location>
    </subcellularLocation>
</comment>
<evidence type="ECO:0000256" key="2">
    <source>
        <dbReference type="ARBA" id="ARBA00012513"/>
    </source>
</evidence>
<dbReference type="InterPro" id="IPR017441">
    <property type="entry name" value="Protein_kinase_ATP_BS"/>
</dbReference>
<dbReference type="EMBL" id="KZ308378">
    <property type="protein sequence ID" value="KAG8228580.1"/>
    <property type="molecule type" value="Genomic_DNA"/>
</dbReference>
<keyword evidence="11" id="KW-0072">Autophagy</keyword>
<comment type="catalytic activity">
    <reaction evidence="14">
        <text>L-seryl-[protein] + ATP = O-phospho-L-seryl-[protein] + ADP + H(+)</text>
        <dbReference type="Rhea" id="RHEA:17989"/>
        <dbReference type="Rhea" id="RHEA-COMP:9863"/>
        <dbReference type="Rhea" id="RHEA-COMP:11604"/>
        <dbReference type="ChEBI" id="CHEBI:15378"/>
        <dbReference type="ChEBI" id="CHEBI:29999"/>
        <dbReference type="ChEBI" id="CHEBI:30616"/>
        <dbReference type="ChEBI" id="CHEBI:83421"/>
        <dbReference type="ChEBI" id="CHEBI:456216"/>
        <dbReference type="EC" id="2.7.11.1"/>
    </reaction>
</comment>
<dbReference type="CDD" id="cd14121">
    <property type="entry name" value="STKc_ULK3"/>
    <property type="match status" value="1"/>
</dbReference>
<evidence type="ECO:0000256" key="7">
    <source>
        <dbReference type="ARBA" id="ARBA00022737"/>
    </source>
</evidence>
<dbReference type="InterPro" id="IPR011009">
    <property type="entry name" value="Kinase-like_dom_sf"/>
</dbReference>
<keyword evidence="7" id="KW-0677">Repeat</keyword>
<dbReference type="AlphaFoldDB" id="A0A8K0K570"/>
<dbReference type="Gene3D" id="3.30.200.20">
    <property type="entry name" value="Phosphorylase Kinase, domain 1"/>
    <property type="match status" value="1"/>
</dbReference>
<feature type="binding site" evidence="15">
    <location>
        <position position="39"/>
    </location>
    <ligand>
        <name>ATP</name>
        <dbReference type="ChEBI" id="CHEBI:30616"/>
    </ligand>
</feature>
<evidence type="ECO:0000256" key="5">
    <source>
        <dbReference type="ARBA" id="ARBA00022527"/>
    </source>
</evidence>
<keyword evidence="4" id="KW-0963">Cytoplasm</keyword>
<evidence type="ECO:0000256" key="11">
    <source>
        <dbReference type="ARBA" id="ARBA00023006"/>
    </source>
</evidence>
<keyword evidence="9" id="KW-0418">Kinase</keyword>
<dbReference type="SUPFAM" id="SSF56112">
    <property type="entry name" value="Protein kinase-like (PK-like)"/>
    <property type="match status" value="1"/>
</dbReference>
<evidence type="ECO:0000256" key="9">
    <source>
        <dbReference type="ARBA" id="ARBA00022777"/>
    </source>
</evidence>
<reference evidence="18" key="1">
    <citation type="submission" date="2013-04" db="EMBL/GenBank/DDBJ databases">
        <authorList>
            <person name="Qu J."/>
            <person name="Murali S.C."/>
            <person name="Bandaranaike D."/>
            <person name="Bellair M."/>
            <person name="Blankenburg K."/>
            <person name="Chao H."/>
            <person name="Dinh H."/>
            <person name="Doddapaneni H."/>
            <person name="Downs B."/>
            <person name="Dugan-Rocha S."/>
            <person name="Elkadiri S."/>
            <person name="Gnanaolivu R.D."/>
            <person name="Hernandez B."/>
            <person name="Javaid M."/>
            <person name="Jayaseelan J.C."/>
            <person name="Lee S."/>
            <person name="Li M."/>
            <person name="Ming W."/>
            <person name="Munidasa M."/>
            <person name="Muniz J."/>
            <person name="Nguyen L."/>
            <person name="Ongeri F."/>
            <person name="Osuji N."/>
            <person name="Pu L.-L."/>
            <person name="Puazo M."/>
            <person name="Qu C."/>
            <person name="Quiroz J."/>
            <person name="Raj R."/>
            <person name="Weissenberger G."/>
            <person name="Xin Y."/>
            <person name="Zou X."/>
            <person name="Han Y."/>
            <person name="Richards S."/>
            <person name="Worley K."/>
            <person name="Muzny D."/>
            <person name="Gibbs R."/>
        </authorList>
    </citation>
    <scope>NUCLEOTIDE SEQUENCE</scope>
    <source>
        <strain evidence="18">Sampled in the wild</strain>
    </source>
</reference>
<dbReference type="GO" id="GO:0004674">
    <property type="term" value="F:protein serine/threonine kinase activity"/>
    <property type="evidence" value="ECO:0007669"/>
    <property type="project" value="UniProtKB-KW"/>
</dbReference>
<dbReference type="PROSITE" id="PS00108">
    <property type="entry name" value="PROTEIN_KINASE_ST"/>
    <property type="match status" value="1"/>
</dbReference>
<dbReference type="GO" id="GO:0061709">
    <property type="term" value="P:reticulophagy"/>
    <property type="evidence" value="ECO:0007669"/>
    <property type="project" value="TreeGrafter"/>
</dbReference>
<dbReference type="FunFam" id="3.30.200.20:FF:000042">
    <property type="entry name" value="Aurora kinase A"/>
    <property type="match status" value="1"/>
</dbReference>
<dbReference type="InterPro" id="IPR045269">
    <property type="entry name" value="Atg1-like"/>
</dbReference>
<dbReference type="GO" id="GO:0034045">
    <property type="term" value="C:phagophore assembly site membrane"/>
    <property type="evidence" value="ECO:0007669"/>
    <property type="project" value="TreeGrafter"/>
</dbReference>
<keyword evidence="5 16" id="KW-0723">Serine/threonine-protein kinase</keyword>
<sequence>MSLPQLDGYVFVEKIGSGSYSTVYKAFRKEGSREVVAVKCVEKTKLLGSAIDNIITEITLLKKLKHDHIVEMKDFSWDTRNIYIMMEYCGGGDLSSFIQKRHKLPEATCKRFLQQLASALKYLRSNDVCHMDLKPQNLLLTSKTNPKLKLADFGFAQLMSDDDHKSSLRGSPLYMAPEMIMDAKYDARVDLWSVGVIAYECLFGRAPYSSQNFQELAEKIKSRMKIEIPPGAAISSECRDLLLRLLQHDPNARIDFEDFFNHPFLDLEHMPSKESYQKAVNLVTEAVKKDAERNWEEAFKLYCDSLRYFIPLINGPFILPDETDSHKKTALRVRVDDYISRAEDLKRMIYGLQPSSKPQNPVESAISTTSSFTKLKQMAAVTPSLATAIDIGRSAEQYMIEGQYGLALEKFECALNIMMPLLSGEPAGPRRDLLHNQASF</sequence>
<dbReference type="InterPro" id="IPR000719">
    <property type="entry name" value="Prot_kinase_dom"/>
</dbReference>
<evidence type="ECO:0000256" key="6">
    <source>
        <dbReference type="ARBA" id="ARBA00022679"/>
    </source>
</evidence>
<dbReference type="PROSITE" id="PS00107">
    <property type="entry name" value="PROTEIN_KINASE_ATP"/>
    <property type="match status" value="1"/>
</dbReference>
<dbReference type="Proteomes" id="UP000792457">
    <property type="component" value="Unassembled WGS sequence"/>
</dbReference>
<evidence type="ECO:0000256" key="4">
    <source>
        <dbReference type="ARBA" id="ARBA00022490"/>
    </source>
</evidence>
<comment type="catalytic activity">
    <reaction evidence="13">
        <text>L-threonyl-[protein] + ATP = O-phospho-L-threonyl-[protein] + ADP + H(+)</text>
        <dbReference type="Rhea" id="RHEA:46608"/>
        <dbReference type="Rhea" id="RHEA-COMP:11060"/>
        <dbReference type="Rhea" id="RHEA-COMP:11605"/>
        <dbReference type="ChEBI" id="CHEBI:15378"/>
        <dbReference type="ChEBI" id="CHEBI:30013"/>
        <dbReference type="ChEBI" id="CHEBI:30616"/>
        <dbReference type="ChEBI" id="CHEBI:61977"/>
        <dbReference type="ChEBI" id="CHEBI:456216"/>
        <dbReference type="EC" id="2.7.11.1"/>
    </reaction>
</comment>
<dbReference type="PROSITE" id="PS50011">
    <property type="entry name" value="PROTEIN_KINASE_DOM"/>
    <property type="match status" value="1"/>
</dbReference>
<dbReference type="Pfam" id="PF00069">
    <property type="entry name" value="Pkinase"/>
    <property type="match status" value="1"/>
</dbReference>
<feature type="domain" description="Protein kinase" evidence="17">
    <location>
        <begin position="9"/>
        <end position="265"/>
    </location>
</feature>
<evidence type="ECO:0000256" key="13">
    <source>
        <dbReference type="ARBA" id="ARBA00047899"/>
    </source>
</evidence>
<dbReference type="Pfam" id="PF04212">
    <property type="entry name" value="MIT"/>
    <property type="match status" value="1"/>
</dbReference>
<dbReference type="PANTHER" id="PTHR24348">
    <property type="entry name" value="SERINE/THREONINE-PROTEIN KINASE UNC-51-RELATED"/>
    <property type="match status" value="1"/>
</dbReference>
<dbReference type="InterPro" id="IPR007330">
    <property type="entry name" value="MIT_dom"/>
</dbReference>
<keyword evidence="8 15" id="KW-0547">Nucleotide-binding</keyword>
<protein>
    <recommendedName>
        <fullName evidence="3">Serine/threonine-protein kinase ULK3</fullName>
        <ecNumber evidence="2">2.7.11.1</ecNumber>
    </recommendedName>
    <alternativeName>
        <fullName evidence="12">Unc-51-like kinase 3</fullName>
    </alternativeName>
</protein>
<dbReference type="GO" id="GO:0000422">
    <property type="term" value="P:autophagy of mitochondrion"/>
    <property type="evidence" value="ECO:0007669"/>
    <property type="project" value="TreeGrafter"/>
</dbReference>
<dbReference type="SMART" id="SM00745">
    <property type="entry name" value="MIT"/>
    <property type="match status" value="1"/>
</dbReference>
<keyword evidence="10 15" id="KW-0067">ATP-binding</keyword>
<evidence type="ECO:0000313" key="18">
    <source>
        <dbReference type="EMBL" id="KAG8228580.1"/>
    </source>
</evidence>
<name>A0A8K0K570_LADFU</name>
<dbReference type="GO" id="GO:0005829">
    <property type="term" value="C:cytosol"/>
    <property type="evidence" value="ECO:0007669"/>
    <property type="project" value="TreeGrafter"/>
</dbReference>
<gene>
    <name evidence="18" type="ORF">J437_LFUL009285</name>
</gene>
<dbReference type="InterPro" id="IPR008271">
    <property type="entry name" value="Ser/Thr_kinase_AS"/>
</dbReference>
<dbReference type="Gene3D" id="1.20.58.80">
    <property type="entry name" value="Phosphotransferase system, lactose/cellobiose-type IIA subunit"/>
    <property type="match status" value="2"/>
</dbReference>
<dbReference type="GO" id="GO:0005776">
    <property type="term" value="C:autophagosome"/>
    <property type="evidence" value="ECO:0007669"/>
    <property type="project" value="TreeGrafter"/>
</dbReference>
<dbReference type="GO" id="GO:0042594">
    <property type="term" value="P:response to starvation"/>
    <property type="evidence" value="ECO:0007669"/>
    <property type="project" value="TreeGrafter"/>
</dbReference>
<reference evidence="18" key="2">
    <citation type="submission" date="2017-10" db="EMBL/GenBank/DDBJ databases">
        <title>Ladona fulva Genome sequencing and assembly.</title>
        <authorList>
            <person name="Murali S."/>
            <person name="Richards S."/>
            <person name="Bandaranaike D."/>
            <person name="Bellair M."/>
            <person name="Blankenburg K."/>
            <person name="Chao H."/>
            <person name="Dinh H."/>
            <person name="Doddapaneni H."/>
            <person name="Dugan-Rocha S."/>
            <person name="Elkadiri S."/>
            <person name="Gnanaolivu R."/>
            <person name="Hernandez B."/>
            <person name="Skinner E."/>
            <person name="Javaid M."/>
            <person name="Lee S."/>
            <person name="Li M."/>
            <person name="Ming W."/>
            <person name="Munidasa M."/>
            <person name="Muniz J."/>
            <person name="Nguyen L."/>
            <person name="Hughes D."/>
            <person name="Osuji N."/>
            <person name="Pu L.-L."/>
            <person name="Puazo M."/>
            <person name="Qu C."/>
            <person name="Quiroz J."/>
            <person name="Raj R."/>
            <person name="Weissenberger G."/>
            <person name="Xin Y."/>
            <person name="Zou X."/>
            <person name="Han Y."/>
            <person name="Worley K."/>
            <person name="Muzny D."/>
            <person name="Gibbs R."/>
        </authorList>
    </citation>
    <scope>NUCLEOTIDE SEQUENCE</scope>
    <source>
        <strain evidence="18">Sampled in the wild</strain>
    </source>
</reference>
<dbReference type="GO" id="GO:0000045">
    <property type="term" value="P:autophagosome assembly"/>
    <property type="evidence" value="ECO:0007669"/>
    <property type="project" value="TreeGrafter"/>
</dbReference>
<dbReference type="GO" id="GO:0034727">
    <property type="term" value="P:piecemeal microautophagy of the nucleus"/>
    <property type="evidence" value="ECO:0007669"/>
    <property type="project" value="TreeGrafter"/>
</dbReference>
<evidence type="ECO:0000313" key="19">
    <source>
        <dbReference type="Proteomes" id="UP000792457"/>
    </source>
</evidence>
<accession>A0A8K0K570</accession>
<evidence type="ECO:0000256" key="16">
    <source>
        <dbReference type="RuleBase" id="RU000304"/>
    </source>
</evidence>
<organism evidence="18 19">
    <name type="scientific">Ladona fulva</name>
    <name type="common">Scarce chaser dragonfly</name>
    <name type="synonym">Libellula fulva</name>
    <dbReference type="NCBI Taxonomy" id="123851"/>
    <lineage>
        <taxon>Eukaryota</taxon>
        <taxon>Metazoa</taxon>
        <taxon>Ecdysozoa</taxon>
        <taxon>Arthropoda</taxon>
        <taxon>Hexapoda</taxon>
        <taxon>Insecta</taxon>
        <taxon>Pterygota</taxon>
        <taxon>Palaeoptera</taxon>
        <taxon>Odonata</taxon>
        <taxon>Epiprocta</taxon>
        <taxon>Anisoptera</taxon>
        <taxon>Libelluloidea</taxon>
        <taxon>Libellulidae</taxon>
        <taxon>Ladona</taxon>
    </lineage>
</organism>